<dbReference type="GO" id="GO:0002949">
    <property type="term" value="P:tRNA threonylcarbamoyladenosine modification"/>
    <property type="evidence" value="ECO:0007669"/>
    <property type="project" value="InterPro"/>
</dbReference>
<gene>
    <name evidence="11" type="ORF">J2T57_002146</name>
</gene>
<evidence type="ECO:0000256" key="2">
    <source>
        <dbReference type="ARBA" id="ARBA00007599"/>
    </source>
</evidence>
<dbReference type="Pfam" id="PF02367">
    <property type="entry name" value="TsaE"/>
    <property type="match status" value="1"/>
</dbReference>
<proteinExistence type="inferred from homology"/>
<evidence type="ECO:0000256" key="3">
    <source>
        <dbReference type="ARBA" id="ARBA00019010"/>
    </source>
</evidence>
<dbReference type="GO" id="GO:0005524">
    <property type="term" value="F:ATP binding"/>
    <property type="evidence" value="ECO:0007669"/>
    <property type="project" value="UniProtKB-KW"/>
</dbReference>
<accession>A0AAE3G4H2</accession>
<evidence type="ECO:0000256" key="9">
    <source>
        <dbReference type="ARBA" id="ARBA00022842"/>
    </source>
</evidence>
<evidence type="ECO:0000313" key="11">
    <source>
        <dbReference type="EMBL" id="MCP1675008.1"/>
    </source>
</evidence>
<protein>
    <recommendedName>
        <fullName evidence="3">tRNA threonylcarbamoyladenosine biosynthesis protein TsaE</fullName>
    </recommendedName>
    <alternativeName>
        <fullName evidence="10">t(6)A37 threonylcarbamoyladenosine biosynthesis protein TsaE</fullName>
    </alternativeName>
</protein>
<dbReference type="InterPro" id="IPR003442">
    <property type="entry name" value="T6A_TsaE"/>
</dbReference>
<name>A0AAE3G4H2_9GAMM</name>
<evidence type="ECO:0000256" key="5">
    <source>
        <dbReference type="ARBA" id="ARBA00022694"/>
    </source>
</evidence>
<keyword evidence="9" id="KW-0460">Magnesium</keyword>
<comment type="caution">
    <text evidence="11">The sequence shown here is derived from an EMBL/GenBank/DDBJ whole genome shotgun (WGS) entry which is preliminary data.</text>
</comment>
<evidence type="ECO:0000313" key="12">
    <source>
        <dbReference type="Proteomes" id="UP001205843"/>
    </source>
</evidence>
<sequence length="165" mass="18022">MSNTRRYVLPDQAGTEALGARLARVPGALVIFLHGDLGAGKTTLVRGLLRALGHAGLVPSPTYTLLEPYTLRDRHCLHLDLYRLGDPEELDYLGLRELMDGDVLVLIEWPERGAGALPPADLELRLDYDGDGRAATLHAASERGQAALELVDHADKSEHFDENAH</sequence>
<dbReference type="Gene3D" id="3.40.50.300">
    <property type="entry name" value="P-loop containing nucleotide triphosphate hydrolases"/>
    <property type="match status" value="1"/>
</dbReference>
<dbReference type="PANTHER" id="PTHR33540">
    <property type="entry name" value="TRNA THREONYLCARBAMOYLADENOSINE BIOSYNTHESIS PROTEIN TSAE"/>
    <property type="match status" value="1"/>
</dbReference>
<dbReference type="SUPFAM" id="SSF52540">
    <property type="entry name" value="P-loop containing nucleoside triphosphate hydrolases"/>
    <property type="match status" value="1"/>
</dbReference>
<evidence type="ECO:0000256" key="10">
    <source>
        <dbReference type="ARBA" id="ARBA00032441"/>
    </source>
</evidence>
<dbReference type="AlphaFoldDB" id="A0AAE3G4H2"/>
<evidence type="ECO:0000256" key="6">
    <source>
        <dbReference type="ARBA" id="ARBA00022723"/>
    </source>
</evidence>
<comment type="similarity">
    <text evidence="2">Belongs to the TsaE family.</text>
</comment>
<keyword evidence="7" id="KW-0547">Nucleotide-binding</keyword>
<dbReference type="Proteomes" id="UP001205843">
    <property type="component" value="Unassembled WGS sequence"/>
</dbReference>
<keyword evidence="8" id="KW-0067">ATP-binding</keyword>
<comment type="subcellular location">
    <subcellularLocation>
        <location evidence="1">Cytoplasm</location>
    </subcellularLocation>
</comment>
<reference evidence="11" key="1">
    <citation type="submission" date="2022-03" db="EMBL/GenBank/DDBJ databases">
        <title>Genomic Encyclopedia of Type Strains, Phase III (KMG-III): the genomes of soil and plant-associated and newly described type strains.</title>
        <authorList>
            <person name="Whitman W."/>
        </authorList>
    </citation>
    <scope>NUCLEOTIDE SEQUENCE</scope>
    <source>
        <strain evidence="11">ANL 6-2</strain>
    </source>
</reference>
<evidence type="ECO:0000256" key="8">
    <source>
        <dbReference type="ARBA" id="ARBA00022840"/>
    </source>
</evidence>
<dbReference type="PANTHER" id="PTHR33540:SF2">
    <property type="entry name" value="TRNA THREONYLCARBAMOYLADENOSINE BIOSYNTHESIS PROTEIN TSAE"/>
    <property type="match status" value="1"/>
</dbReference>
<dbReference type="InterPro" id="IPR027417">
    <property type="entry name" value="P-loop_NTPase"/>
</dbReference>
<keyword evidence="5" id="KW-0819">tRNA processing</keyword>
<evidence type="ECO:0000256" key="1">
    <source>
        <dbReference type="ARBA" id="ARBA00004496"/>
    </source>
</evidence>
<dbReference type="RefSeq" id="WP_253477764.1">
    <property type="nucleotide sequence ID" value="NZ_JALJXV010000004.1"/>
</dbReference>
<dbReference type="EMBL" id="JALJXV010000004">
    <property type="protein sequence ID" value="MCP1675008.1"/>
    <property type="molecule type" value="Genomic_DNA"/>
</dbReference>
<keyword evidence="6" id="KW-0479">Metal-binding</keyword>
<evidence type="ECO:0000256" key="7">
    <source>
        <dbReference type="ARBA" id="ARBA00022741"/>
    </source>
</evidence>
<organism evidence="11 12">
    <name type="scientific">Natronocella acetinitrilica</name>
    <dbReference type="NCBI Taxonomy" id="414046"/>
    <lineage>
        <taxon>Bacteria</taxon>
        <taxon>Pseudomonadati</taxon>
        <taxon>Pseudomonadota</taxon>
        <taxon>Gammaproteobacteria</taxon>
        <taxon>Chromatiales</taxon>
        <taxon>Ectothiorhodospiraceae</taxon>
        <taxon>Natronocella</taxon>
    </lineage>
</organism>
<dbReference type="NCBIfam" id="TIGR00150">
    <property type="entry name" value="T6A_YjeE"/>
    <property type="match status" value="1"/>
</dbReference>
<dbReference type="GO" id="GO:0005737">
    <property type="term" value="C:cytoplasm"/>
    <property type="evidence" value="ECO:0007669"/>
    <property type="project" value="UniProtKB-SubCell"/>
</dbReference>
<dbReference type="GO" id="GO:0046872">
    <property type="term" value="F:metal ion binding"/>
    <property type="evidence" value="ECO:0007669"/>
    <property type="project" value="UniProtKB-KW"/>
</dbReference>
<evidence type="ECO:0000256" key="4">
    <source>
        <dbReference type="ARBA" id="ARBA00022490"/>
    </source>
</evidence>
<keyword evidence="4" id="KW-0963">Cytoplasm</keyword>
<keyword evidence="12" id="KW-1185">Reference proteome</keyword>